<evidence type="ECO:0000256" key="1">
    <source>
        <dbReference type="SAM" id="MobiDB-lite"/>
    </source>
</evidence>
<protein>
    <recommendedName>
        <fullName evidence="2">JmjC domain-containing protein</fullName>
    </recommendedName>
</protein>
<evidence type="ECO:0000313" key="3">
    <source>
        <dbReference type="EnsemblProtists" id="EOD12322"/>
    </source>
</evidence>
<dbReference type="HOGENOM" id="CLU_328586_0_0_1"/>
<proteinExistence type="predicted"/>
<dbReference type="Gene3D" id="3.90.1410.10">
    <property type="entry name" value="set domain protein methyltransferase, domain 1"/>
    <property type="match status" value="1"/>
</dbReference>
<name>A0A0D3IM37_EMIH1</name>
<sequence>MLGSSVQHNSTARGLASRESEFEALLTDPGAATSISRVSASEFAADDATALAACAEPFLVAGTLTGWRGSERWHSVETLLDAYGDLTFSLAHDVTVTLREYAVYARSTGADCPYYLVERRFEDGRAALLDDFAPPPPFSDDLFRYVPGSRSARYWFCGGPRSGTFLHADPLCTAAWNAVTCGAKRWCFLPPETDLASLGLDVFRDGARQIASAWFVDELPRLQCLAAEGGVRMVEAGWYHAVLNLGPLTVAVSQNFVAPAALPRIWPTLLAREATFAAVLTDMLEHCRPDVAAALPARESAGCGKASRGPSHGASAVHSQPGGCQRPNWHAGVESKEEGISLGVWWRPVEGGGGAEGSAAAAEGGGAEGGGGESARSVLFVSAAWLDGLLSRKPTAAQSVELGTSAPLYAVHAHLASLARLAAARGAALCLSLPPPPAAAEGRAGGGGVGGVAEEAATAGAGEARVLGDDGRAAKLHAAIEFASTSRVRAAVDFASAAGCSLRAAVPCAAGDVLLAVPLDKLLAATLCLMREAPDDPRLSYYAAACPPHHFCEHMAWWREGGEAARVAANSVSYRRVARMRREVVEEGTAFAEAGFKFKPPPPWDSLIPQGGDMFLWVKLLLQTRAVETDQGHVLPPCVCLANHRSVGESAKVCVADGEVRLVATVALGVDDEVSINYDPEADYLDLYERYGFWDESAVVHTAEVVVPPAELEALLREAEAADEGGAEGAPPPSAIRRELVAAQAEAGSDPTLQAWWLPDHLAEAAPLLAALRATVLTPSESAQYARDLAAGEAGREAAARRLRSAAVQNEDAARARMARLVRAHLAGFENGAAGGARPHDAAGSFEPEAAVAAARRLVGFERALLEEALVALGC</sequence>
<reference evidence="4" key="1">
    <citation type="journal article" date="2013" name="Nature">
        <title>Pan genome of the phytoplankton Emiliania underpins its global distribution.</title>
        <authorList>
            <person name="Read B.A."/>
            <person name="Kegel J."/>
            <person name="Klute M.J."/>
            <person name="Kuo A."/>
            <person name="Lefebvre S.C."/>
            <person name="Maumus F."/>
            <person name="Mayer C."/>
            <person name="Miller J."/>
            <person name="Monier A."/>
            <person name="Salamov A."/>
            <person name="Young J."/>
            <person name="Aguilar M."/>
            <person name="Claverie J.M."/>
            <person name="Frickenhaus S."/>
            <person name="Gonzalez K."/>
            <person name="Herman E.K."/>
            <person name="Lin Y.C."/>
            <person name="Napier J."/>
            <person name="Ogata H."/>
            <person name="Sarno A.F."/>
            <person name="Shmutz J."/>
            <person name="Schroeder D."/>
            <person name="de Vargas C."/>
            <person name="Verret F."/>
            <person name="von Dassow P."/>
            <person name="Valentin K."/>
            <person name="Van de Peer Y."/>
            <person name="Wheeler G."/>
            <person name="Dacks J.B."/>
            <person name="Delwiche C.F."/>
            <person name="Dyhrman S.T."/>
            <person name="Glockner G."/>
            <person name="John U."/>
            <person name="Richards T."/>
            <person name="Worden A.Z."/>
            <person name="Zhang X."/>
            <person name="Grigoriev I.V."/>
            <person name="Allen A.E."/>
            <person name="Bidle K."/>
            <person name="Borodovsky M."/>
            <person name="Bowler C."/>
            <person name="Brownlee C."/>
            <person name="Cock J.M."/>
            <person name="Elias M."/>
            <person name="Gladyshev V.N."/>
            <person name="Groth M."/>
            <person name="Guda C."/>
            <person name="Hadaegh A."/>
            <person name="Iglesias-Rodriguez M.D."/>
            <person name="Jenkins J."/>
            <person name="Jones B.M."/>
            <person name="Lawson T."/>
            <person name="Leese F."/>
            <person name="Lindquist E."/>
            <person name="Lobanov A."/>
            <person name="Lomsadze A."/>
            <person name="Malik S.B."/>
            <person name="Marsh M.E."/>
            <person name="Mackinder L."/>
            <person name="Mock T."/>
            <person name="Mueller-Roeber B."/>
            <person name="Pagarete A."/>
            <person name="Parker M."/>
            <person name="Probert I."/>
            <person name="Quesneville H."/>
            <person name="Raines C."/>
            <person name="Rensing S.A."/>
            <person name="Riano-Pachon D.M."/>
            <person name="Richier S."/>
            <person name="Rokitta S."/>
            <person name="Shiraiwa Y."/>
            <person name="Soanes D.M."/>
            <person name="van der Giezen M."/>
            <person name="Wahlund T.M."/>
            <person name="Williams B."/>
            <person name="Wilson W."/>
            <person name="Wolfe G."/>
            <person name="Wurch L.L."/>
        </authorList>
    </citation>
    <scope>NUCLEOTIDE SEQUENCE</scope>
</reference>
<dbReference type="EnsemblProtists" id="EOD12322">
    <property type="protein sequence ID" value="EOD12322"/>
    <property type="gene ID" value="EMIHUDRAFT_104206"/>
</dbReference>
<dbReference type="KEGG" id="ehx:EMIHUDRAFT_104206"/>
<dbReference type="eggNOG" id="KOG2130">
    <property type="taxonomic scope" value="Eukaryota"/>
</dbReference>
<dbReference type="PaxDb" id="2903-EOD12322"/>
<dbReference type="PANTHER" id="PTHR12480">
    <property type="entry name" value="ARGININE DEMETHYLASE AND LYSYL-HYDROXYLASE JMJD"/>
    <property type="match status" value="1"/>
</dbReference>
<feature type="domain" description="JmjC" evidence="2">
    <location>
        <begin position="124"/>
        <end position="273"/>
    </location>
</feature>
<dbReference type="RefSeq" id="XP_005764751.1">
    <property type="nucleotide sequence ID" value="XM_005764694.1"/>
</dbReference>
<dbReference type="Gene3D" id="2.60.120.650">
    <property type="entry name" value="Cupin"/>
    <property type="match status" value="1"/>
</dbReference>
<dbReference type="SUPFAM" id="SSF51197">
    <property type="entry name" value="Clavaminate synthase-like"/>
    <property type="match status" value="1"/>
</dbReference>
<accession>A0A0D3IM37</accession>
<dbReference type="PROSITE" id="PS51184">
    <property type="entry name" value="JMJC"/>
    <property type="match status" value="1"/>
</dbReference>
<dbReference type="Proteomes" id="UP000013827">
    <property type="component" value="Unassembled WGS sequence"/>
</dbReference>
<dbReference type="InterPro" id="IPR003347">
    <property type="entry name" value="JmjC_dom"/>
</dbReference>
<reference evidence="3" key="2">
    <citation type="submission" date="2024-10" db="UniProtKB">
        <authorList>
            <consortium name="EnsemblProtists"/>
        </authorList>
    </citation>
    <scope>IDENTIFICATION</scope>
</reference>
<dbReference type="SUPFAM" id="SSF82199">
    <property type="entry name" value="SET domain"/>
    <property type="match status" value="1"/>
</dbReference>
<dbReference type="AlphaFoldDB" id="A0A0D3IM37"/>
<dbReference type="SMART" id="SM00558">
    <property type="entry name" value="JmjC"/>
    <property type="match status" value="1"/>
</dbReference>
<dbReference type="GeneID" id="17258547"/>
<feature type="region of interest" description="Disordered" evidence="1">
    <location>
        <begin position="302"/>
        <end position="330"/>
    </location>
</feature>
<organism evidence="3 4">
    <name type="scientific">Emiliania huxleyi (strain CCMP1516)</name>
    <dbReference type="NCBI Taxonomy" id="280463"/>
    <lineage>
        <taxon>Eukaryota</taxon>
        <taxon>Haptista</taxon>
        <taxon>Haptophyta</taxon>
        <taxon>Prymnesiophyceae</taxon>
        <taxon>Isochrysidales</taxon>
        <taxon>Noelaerhabdaceae</taxon>
        <taxon>Emiliania</taxon>
    </lineage>
</organism>
<dbReference type="InterPro" id="IPR046341">
    <property type="entry name" value="SET_dom_sf"/>
</dbReference>
<keyword evidence="4" id="KW-1185">Reference proteome</keyword>
<evidence type="ECO:0000259" key="2">
    <source>
        <dbReference type="PROSITE" id="PS51184"/>
    </source>
</evidence>
<evidence type="ECO:0000313" key="4">
    <source>
        <dbReference type="Proteomes" id="UP000013827"/>
    </source>
</evidence>
<dbReference type="InterPro" id="IPR050910">
    <property type="entry name" value="JMJD6_ArgDemeth/LysHydrox"/>
</dbReference>